<keyword evidence="3 7" id="KW-0812">Transmembrane</keyword>
<dbReference type="InterPro" id="IPR004797">
    <property type="entry name" value="Competence_ComEC/Rec2"/>
</dbReference>
<dbReference type="Pfam" id="PF03772">
    <property type="entry name" value="Competence"/>
    <property type="match status" value="1"/>
</dbReference>
<sequence>MFDLRFALALLAGTMVCLWLPEPPGVVLVSCMATAALLIATALPPVSRAKLRWLAVFAVGFALAGAHALLVLHRQLPPPMEHRQVALTGTVVELPQHEARRTRFVLRVDDMPAVQDALRGRRVRLAWYDDFDAPTTPVDAPRLRVAAGSRWTLSAKLRAPRGLRNPGGVDGEKYALVERIVATGYVRDPESAREIGRPRGLHAWREAMSRRIAAAVRTDGARFVRALALGDTRGLSDDDWSRLRATGLTHLIAISGFHVGLVAGFFALVVRALWWLLPALGRRMPRPQAAILAALCGAALYAALAGFALPTVRTVLMIAVVAAARLSRRGWRPVDALSLASIAVLLCDPLSTLTAGFWLSFGGVAWLLWCLPRGSGHPVRDFLSAQAVATIGLLPLGAVLFGQASLAGPLTNLIAIPWWSLVVVPLSLLGTALETLHAGWGAPLWRLAAGLFDPSWQLFAWIGDSPLALWWLPEPGWYALPLALLAAFCWLLPRGAPGKPLALLLWLPLLWPDRDLPRQGEAELVMFDVGQGLSVLVRTRHHRLLFDMGPAVPEGFDAGERAVVPALRALGVRALDAAVISHGDNDHAGGFAAVAAVFPIARRYAPEGSGLAAKIPVLMHPRLQHCGADAGWTWDGVRFRFLHPPPHFPYLRNESSCVLRVETAHGAFLLTGDIGEVVERDLLRRDPAAVRAEVALVAHHGSDGSSDPAFVAATGARFAPVSAGYGNRFRHPKPAVVDLWRHHGARTPLTAESGALRFRLGPDGVWFETERGRHRRMWDAAGRQAQACRLSYGDDDGTSPCRGDAERDTR</sequence>
<evidence type="ECO:0000256" key="6">
    <source>
        <dbReference type="SAM" id="MobiDB-lite"/>
    </source>
</evidence>
<dbReference type="SMART" id="SM00849">
    <property type="entry name" value="Lactamase_B"/>
    <property type="match status" value="1"/>
</dbReference>
<dbReference type="Gene3D" id="3.60.15.10">
    <property type="entry name" value="Ribonuclease Z/Hydroxyacylglutathione hydrolase-like"/>
    <property type="match status" value="1"/>
</dbReference>
<feature type="transmembrane region" description="Helical" evidence="7">
    <location>
        <begin position="51"/>
        <end position="72"/>
    </location>
</feature>
<evidence type="ECO:0000256" key="1">
    <source>
        <dbReference type="ARBA" id="ARBA00004651"/>
    </source>
</evidence>
<reference evidence="10" key="1">
    <citation type="journal article" date="2019" name="Int. J. Syst. Evol. Microbiol.">
        <title>The Global Catalogue of Microorganisms (GCM) 10K type strain sequencing project: providing services to taxonomists for standard genome sequencing and annotation.</title>
        <authorList>
            <consortium name="The Broad Institute Genomics Platform"/>
            <consortium name="The Broad Institute Genome Sequencing Center for Infectious Disease"/>
            <person name="Wu L."/>
            <person name="Ma J."/>
        </authorList>
    </citation>
    <scope>NUCLEOTIDE SEQUENCE [LARGE SCALE GENOMIC DNA]</scope>
    <source>
        <strain evidence="10">JCM 18204</strain>
    </source>
</reference>
<comment type="subcellular location">
    <subcellularLocation>
        <location evidence="1">Cell membrane</location>
        <topology evidence="1">Multi-pass membrane protein</topology>
    </subcellularLocation>
</comment>
<accession>A0ABP9BW21</accession>
<feature type="transmembrane region" description="Helical" evidence="7">
    <location>
        <begin position="289"/>
        <end position="309"/>
    </location>
</feature>
<dbReference type="Pfam" id="PF00753">
    <property type="entry name" value="Lactamase_B"/>
    <property type="match status" value="1"/>
</dbReference>
<gene>
    <name evidence="9" type="ORF">GCM10023307_27620</name>
</gene>
<feature type="transmembrane region" description="Helical" evidence="7">
    <location>
        <begin position="383"/>
        <end position="401"/>
    </location>
</feature>
<dbReference type="Proteomes" id="UP001499959">
    <property type="component" value="Unassembled WGS sequence"/>
</dbReference>
<dbReference type="SUPFAM" id="SSF56281">
    <property type="entry name" value="Metallo-hydrolase/oxidoreductase"/>
    <property type="match status" value="1"/>
</dbReference>
<dbReference type="InterPro" id="IPR052159">
    <property type="entry name" value="Competence_DNA_uptake"/>
</dbReference>
<dbReference type="InterPro" id="IPR001279">
    <property type="entry name" value="Metallo-B-lactamas"/>
</dbReference>
<evidence type="ECO:0000259" key="8">
    <source>
        <dbReference type="SMART" id="SM00849"/>
    </source>
</evidence>
<evidence type="ECO:0000313" key="9">
    <source>
        <dbReference type="EMBL" id="GAA4799756.1"/>
    </source>
</evidence>
<protein>
    <submittedName>
        <fullName evidence="9">DNA internalization-related competence protein ComEC/Rec2</fullName>
    </submittedName>
</protein>
<dbReference type="RefSeq" id="WP_425562697.1">
    <property type="nucleotide sequence ID" value="NZ_BAABJE010000014.1"/>
</dbReference>
<evidence type="ECO:0000313" key="10">
    <source>
        <dbReference type="Proteomes" id="UP001499959"/>
    </source>
</evidence>
<organism evidence="9 10">
    <name type="scientific">Lysobacter hankyongensis</name>
    <dbReference type="NCBI Taxonomy" id="1176535"/>
    <lineage>
        <taxon>Bacteria</taxon>
        <taxon>Pseudomonadati</taxon>
        <taxon>Pseudomonadota</taxon>
        <taxon>Gammaproteobacteria</taxon>
        <taxon>Lysobacterales</taxon>
        <taxon>Lysobacteraceae</taxon>
        <taxon>Lysobacter</taxon>
    </lineage>
</organism>
<dbReference type="InterPro" id="IPR025405">
    <property type="entry name" value="DUF4131"/>
</dbReference>
<feature type="transmembrane region" description="Helical" evidence="7">
    <location>
        <begin position="352"/>
        <end position="371"/>
    </location>
</feature>
<feature type="domain" description="Metallo-beta-lactamase" evidence="8">
    <location>
        <begin position="531"/>
        <end position="725"/>
    </location>
</feature>
<feature type="region of interest" description="Disordered" evidence="6">
    <location>
        <begin position="791"/>
        <end position="810"/>
    </location>
</feature>
<proteinExistence type="predicted"/>
<keyword evidence="2" id="KW-1003">Cell membrane</keyword>
<evidence type="ECO:0000256" key="5">
    <source>
        <dbReference type="ARBA" id="ARBA00023136"/>
    </source>
</evidence>
<dbReference type="CDD" id="cd07731">
    <property type="entry name" value="ComA-like_MBL-fold"/>
    <property type="match status" value="1"/>
</dbReference>
<name>A0ABP9BW21_9GAMM</name>
<dbReference type="InterPro" id="IPR004477">
    <property type="entry name" value="ComEC_N"/>
</dbReference>
<dbReference type="Pfam" id="PF13567">
    <property type="entry name" value="DUF4131"/>
    <property type="match status" value="1"/>
</dbReference>
<dbReference type="PANTHER" id="PTHR30619:SF1">
    <property type="entry name" value="RECOMBINATION PROTEIN 2"/>
    <property type="match status" value="1"/>
</dbReference>
<evidence type="ECO:0000256" key="7">
    <source>
        <dbReference type="SAM" id="Phobius"/>
    </source>
</evidence>
<keyword evidence="5 7" id="KW-0472">Membrane</keyword>
<dbReference type="PANTHER" id="PTHR30619">
    <property type="entry name" value="DNA INTERNALIZATION/COMPETENCE PROTEIN COMEC/REC2"/>
    <property type="match status" value="1"/>
</dbReference>
<evidence type="ECO:0000256" key="4">
    <source>
        <dbReference type="ARBA" id="ARBA00022989"/>
    </source>
</evidence>
<dbReference type="NCBIfam" id="TIGR00361">
    <property type="entry name" value="ComEC_Rec2"/>
    <property type="match status" value="1"/>
</dbReference>
<comment type="caution">
    <text evidence="9">The sequence shown here is derived from an EMBL/GenBank/DDBJ whole genome shotgun (WGS) entry which is preliminary data.</text>
</comment>
<dbReference type="InterPro" id="IPR035681">
    <property type="entry name" value="ComA-like_MBL"/>
</dbReference>
<evidence type="ECO:0000256" key="2">
    <source>
        <dbReference type="ARBA" id="ARBA00022475"/>
    </source>
</evidence>
<evidence type="ECO:0000256" key="3">
    <source>
        <dbReference type="ARBA" id="ARBA00022692"/>
    </source>
</evidence>
<feature type="transmembrane region" description="Helical" evidence="7">
    <location>
        <begin position="251"/>
        <end position="277"/>
    </location>
</feature>
<dbReference type="NCBIfam" id="TIGR00360">
    <property type="entry name" value="ComEC_N-term"/>
    <property type="match status" value="1"/>
</dbReference>
<dbReference type="EMBL" id="BAABJE010000014">
    <property type="protein sequence ID" value="GAA4799756.1"/>
    <property type="molecule type" value="Genomic_DNA"/>
</dbReference>
<dbReference type="InterPro" id="IPR036866">
    <property type="entry name" value="RibonucZ/Hydroxyglut_hydro"/>
</dbReference>
<keyword evidence="4 7" id="KW-1133">Transmembrane helix</keyword>
<keyword evidence="10" id="KW-1185">Reference proteome</keyword>